<evidence type="ECO:0000256" key="6">
    <source>
        <dbReference type="PROSITE-ProRule" id="PRU00339"/>
    </source>
</evidence>
<dbReference type="Gene3D" id="1.25.40.10">
    <property type="entry name" value="Tetratricopeptide repeat domain"/>
    <property type="match status" value="1"/>
</dbReference>
<sequence>MSLQGLISGSECAVPFNPLSQVLKHTEGDRSIQQDRVSGPSSSRLHHLPGTVANPAAERDLALARQFFDGNTSSLAPGPFFAPNLPPPEMASMMHIPRNSAMDLNKSWANVRENEYMQRQPQISGVHDMKELSGWASEFESTAHRVSAGPLLQQGTLQQPNYQQSSFMSAGMYGVGRPMGMFSPMNMQSPVPLQDSSKGKGKGREIDFEAAFAQVHEALGPSPEEMSRFEEFDDTADLSAAMERAQLKGTSDEEQLRLGTDFGEVWDSLQNSTLPPAQEDMAKWEAEYNQLMSSTRDEFDYGASMQEAWNTGTANETTIRFDDEGLPILGDYIFEKENKYLNPSASTSSYLIDAKALLDAGGSLTEAALMFEAAIQKGDLGEGGYEAWILLGEVRNMDEREEPGMRALMEGVKRAEAVGAAGEGMLSLAVSFTNESFERGSHTMLLRWLRARYPSHSISEEAWKSLSNSAWHSHERVTEAFIDLARQQHSQGQLDPEVQIGLGVLYYTNGQYELAKDCFEAALSIRPNDYLLWNRFGSCLSNGNKPEEALGAYRQALEIRPTYTRAIYNVGVACLNIGAHKEAAEHFLSALAMQDSSGTAKSDQLWFTLRRTFISMV</sequence>
<evidence type="ECO:0000256" key="4">
    <source>
        <dbReference type="ARBA" id="ARBA00022737"/>
    </source>
</evidence>
<comment type="caution">
    <text evidence="8">The sequence shown here is derived from an EMBL/GenBank/DDBJ whole genome shotgun (WGS) entry which is preliminary data.</text>
</comment>
<proteinExistence type="inferred from homology"/>
<evidence type="ECO:0000256" key="5">
    <source>
        <dbReference type="ARBA" id="ARBA00022803"/>
    </source>
</evidence>
<comment type="subcellular location">
    <subcellularLocation>
        <location evidence="1">Cytoplasm</location>
    </subcellularLocation>
</comment>
<dbReference type="InterPro" id="IPR024111">
    <property type="entry name" value="PEX5/PEX5L"/>
</dbReference>
<dbReference type="SUPFAM" id="SSF48452">
    <property type="entry name" value="TPR-like"/>
    <property type="match status" value="1"/>
</dbReference>
<evidence type="ECO:0000313" key="9">
    <source>
        <dbReference type="Proteomes" id="UP000186601"/>
    </source>
</evidence>
<dbReference type="Pfam" id="PF00515">
    <property type="entry name" value="TPR_1"/>
    <property type="match status" value="1"/>
</dbReference>
<dbReference type="AlphaFoldDB" id="A0A2R6S6W7"/>
<feature type="repeat" description="TPR" evidence="6">
    <location>
        <begin position="530"/>
        <end position="563"/>
    </location>
</feature>
<dbReference type="GO" id="GO:0005778">
    <property type="term" value="C:peroxisomal membrane"/>
    <property type="evidence" value="ECO:0007669"/>
    <property type="project" value="TreeGrafter"/>
</dbReference>
<dbReference type="PANTHER" id="PTHR10130">
    <property type="entry name" value="PEROXISOMAL TARGETING SIGNAL 1 RECEPTOR PEX5"/>
    <property type="match status" value="1"/>
</dbReference>
<reference evidence="8 9" key="1">
    <citation type="submission" date="2018-02" db="EMBL/GenBank/DDBJ databases">
        <title>Genome sequence of the basidiomycete white-rot fungus Phlebia centrifuga.</title>
        <authorList>
            <person name="Granchi Z."/>
            <person name="Peng M."/>
            <person name="de Vries R.P."/>
            <person name="Hilden K."/>
            <person name="Makela M.R."/>
            <person name="Grigoriev I."/>
            <person name="Riley R."/>
        </authorList>
    </citation>
    <scope>NUCLEOTIDE SEQUENCE [LARGE SCALE GENOMIC DNA]</scope>
    <source>
        <strain evidence="8 9">FBCC195</strain>
    </source>
</reference>
<keyword evidence="9" id="KW-1185">Reference proteome</keyword>
<dbReference type="PROSITE" id="PS50293">
    <property type="entry name" value="TPR_REGION"/>
    <property type="match status" value="1"/>
</dbReference>
<evidence type="ECO:0000256" key="1">
    <source>
        <dbReference type="ARBA" id="ARBA00004496"/>
    </source>
</evidence>
<dbReference type="GO" id="GO:0016560">
    <property type="term" value="P:protein import into peroxisome matrix, docking"/>
    <property type="evidence" value="ECO:0007669"/>
    <property type="project" value="TreeGrafter"/>
</dbReference>
<name>A0A2R6S6W7_9APHY</name>
<dbReference type="GO" id="GO:0005052">
    <property type="term" value="F:peroxisome matrix targeting signal-1 binding"/>
    <property type="evidence" value="ECO:0007669"/>
    <property type="project" value="TreeGrafter"/>
</dbReference>
<evidence type="ECO:0000313" key="8">
    <source>
        <dbReference type="EMBL" id="PSS38027.1"/>
    </source>
</evidence>
<evidence type="ECO:0000256" key="2">
    <source>
        <dbReference type="ARBA" id="ARBA00005348"/>
    </source>
</evidence>
<dbReference type="EMBL" id="MLYV02000010">
    <property type="protein sequence ID" value="PSS38027.1"/>
    <property type="molecule type" value="Genomic_DNA"/>
</dbReference>
<dbReference type="SMART" id="SM00028">
    <property type="entry name" value="TPR"/>
    <property type="match status" value="3"/>
</dbReference>
<dbReference type="GO" id="GO:0005829">
    <property type="term" value="C:cytosol"/>
    <property type="evidence" value="ECO:0007669"/>
    <property type="project" value="TreeGrafter"/>
</dbReference>
<feature type="compositionally biased region" description="Polar residues" evidence="7">
    <location>
        <begin position="34"/>
        <end position="43"/>
    </location>
</feature>
<protein>
    <submittedName>
        <fullName evidence="8">Uncharacterized protein</fullName>
    </submittedName>
</protein>
<organism evidence="8 9">
    <name type="scientific">Hermanssonia centrifuga</name>
    <dbReference type="NCBI Taxonomy" id="98765"/>
    <lineage>
        <taxon>Eukaryota</taxon>
        <taxon>Fungi</taxon>
        <taxon>Dikarya</taxon>
        <taxon>Basidiomycota</taxon>
        <taxon>Agaricomycotina</taxon>
        <taxon>Agaricomycetes</taxon>
        <taxon>Polyporales</taxon>
        <taxon>Meruliaceae</taxon>
        <taxon>Hermanssonia</taxon>
    </lineage>
</organism>
<keyword evidence="5 6" id="KW-0802">TPR repeat</keyword>
<keyword evidence="4" id="KW-0677">Repeat</keyword>
<dbReference type="PANTHER" id="PTHR10130:SF9">
    <property type="entry name" value="PEROXISOMAL TARGETING SIGNAL RECEPTOR"/>
    <property type="match status" value="1"/>
</dbReference>
<accession>A0A2R6S6W7</accession>
<gene>
    <name evidence="8" type="ORF">PHLCEN_2v112</name>
</gene>
<feature type="repeat" description="TPR" evidence="6">
    <location>
        <begin position="496"/>
        <end position="529"/>
    </location>
</feature>
<dbReference type="OrthoDB" id="10006023at2759"/>
<dbReference type="InterPro" id="IPR019734">
    <property type="entry name" value="TPR_rpt"/>
</dbReference>
<dbReference type="STRING" id="98765.A0A2R6S6W7"/>
<dbReference type="Proteomes" id="UP000186601">
    <property type="component" value="Unassembled WGS sequence"/>
</dbReference>
<evidence type="ECO:0000256" key="7">
    <source>
        <dbReference type="SAM" id="MobiDB-lite"/>
    </source>
</evidence>
<comment type="similarity">
    <text evidence="2">Belongs to the peroxisomal targeting signal receptor family.</text>
</comment>
<dbReference type="PROSITE" id="PS50005">
    <property type="entry name" value="TPR"/>
    <property type="match status" value="2"/>
</dbReference>
<feature type="region of interest" description="Disordered" evidence="7">
    <location>
        <begin position="26"/>
        <end position="50"/>
    </location>
</feature>
<evidence type="ECO:0000256" key="3">
    <source>
        <dbReference type="ARBA" id="ARBA00022490"/>
    </source>
</evidence>
<keyword evidence="3" id="KW-0963">Cytoplasm</keyword>
<dbReference type="Pfam" id="PF13432">
    <property type="entry name" value="TPR_16"/>
    <property type="match status" value="1"/>
</dbReference>
<dbReference type="InterPro" id="IPR011990">
    <property type="entry name" value="TPR-like_helical_dom_sf"/>
</dbReference>